<dbReference type="Proteomes" id="UP000245845">
    <property type="component" value="Unassembled WGS sequence"/>
</dbReference>
<accession>A0A2Y9BJM7</accession>
<keyword evidence="1" id="KW-0472">Membrane</keyword>
<keyword evidence="1" id="KW-1133">Transmembrane helix</keyword>
<dbReference type="EMBL" id="QGDL01000018">
    <property type="protein sequence ID" value="PWJ22575.1"/>
    <property type="molecule type" value="Genomic_DNA"/>
</dbReference>
<evidence type="ECO:0000313" key="2">
    <source>
        <dbReference type="EMBL" id="PWJ22575.1"/>
    </source>
</evidence>
<dbReference type="AlphaFoldDB" id="A0A2Y9BJM7"/>
<organism evidence="2 3">
    <name type="scientific">Faecalicatena orotica</name>
    <dbReference type="NCBI Taxonomy" id="1544"/>
    <lineage>
        <taxon>Bacteria</taxon>
        <taxon>Bacillati</taxon>
        <taxon>Bacillota</taxon>
        <taxon>Clostridia</taxon>
        <taxon>Lachnospirales</taxon>
        <taxon>Lachnospiraceae</taxon>
        <taxon>Faecalicatena</taxon>
    </lineage>
</organism>
<name>A0A2Y9BJM7_9FIRM</name>
<evidence type="ECO:0000313" key="3">
    <source>
        <dbReference type="Proteomes" id="UP000245845"/>
    </source>
</evidence>
<keyword evidence="3" id="KW-1185">Reference proteome</keyword>
<keyword evidence="1" id="KW-0812">Transmembrane</keyword>
<evidence type="ECO:0000256" key="1">
    <source>
        <dbReference type="SAM" id="Phobius"/>
    </source>
</evidence>
<reference evidence="2 3" key="1">
    <citation type="submission" date="2018-05" db="EMBL/GenBank/DDBJ databases">
        <title>The Hungate 1000. A catalogue of reference genomes from the rumen microbiome.</title>
        <authorList>
            <person name="Kelly W."/>
        </authorList>
    </citation>
    <scope>NUCLEOTIDE SEQUENCE [LARGE SCALE GENOMIC DNA]</scope>
    <source>
        <strain evidence="2 3">NLAE-zl-C242</strain>
    </source>
</reference>
<proteinExistence type="predicted"/>
<sequence>MYTVVNSRAYEAENIQTGMQTWQMIGIGIDVILLLALLMLEVLTVRKYKKRDLLKM</sequence>
<comment type="caution">
    <text evidence="2">The sequence shown here is derived from an EMBL/GenBank/DDBJ whole genome shotgun (WGS) entry which is preliminary data.</text>
</comment>
<feature type="transmembrane region" description="Helical" evidence="1">
    <location>
        <begin position="24"/>
        <end position="45"/>
    </location>
</feature>
<protein>
    <submittedName>
        <fullName evidence="2">Beta-glucosidase</fullName>
    </submittedName>
</protein>
<gene>
    <name evidence="2" type="ORF">A8806_11830</name>
</gene>